<gene>
    <name evidence="1" type="ORF">Vadar_008993</name>
</gene>
<proteinExistence type="predicted"/>
<accession>A0ACB7WZB0</accession>
<dbReference type="Proteomes" id="UP000828048">
    <property type="component" value="Chromosome 2"/>
</dbReference>
<reference evidence="1 2" key="1">
    <citation type="journal article" date="2021" name="Hortic Res">
        <title>High-quality reference genome and annotation aids understanding of berry development for evergreen blueberry (Vaccinium darrowii).</title>
        <authorList>
            <person name="Yu J."/>
            <person name="Hulse-Kemp A.M."/>
            <person name="Babiker E."/>
            <person name="Staton M."/>
        </authorList>
    </citation>
    <scope>NUCLEOTIDE SEQUENCE [LARGE SCALE GENOMIC DNA]</scope>
    <source>
        <strain evidence="2">cv. NJ 8807/NJ 8810</strain>
        <tissue evidence="1">Young leaf</tissue>
    </source>
</reference>
<evidence type="ECO:0000313" key="2">
    <source>
        <dbReference type="Proteomes" id="UP000828048"/>
    </source>
</evidence>
<name>A0ACB7WZB0_9ERIC</name>
<organism evidence="1 2">
    <name type="scientific">Vaccinium darrowii</name>
    <dbReference type="NCBI Taxonomy" id="229202"/>
    <lineage>
        <taxon>Eukaryota</taxon>
        <taxon>Viridiplantae</taxon>
        <taxon>Streptophyta</taxon>
        <taxon>Embryophyta</taxon>
        <taxon>Tracheophyta</taxon>
        <taxon>Spermatophyta</taxon>
        <taxon>Magnoliopsida</taxon>
        <taxon>eudicotyledons</taxon>
        <taxon>Gunneridae</taxon>
        <taxon>Pentapetalae</taxon>
        <taxon>asterids</taxon>
        <taxon>Ericales</taxon>
        <taxon>Ericaceae</taxon>
        <taxon>Vaccinioideae</taxon>
        <taxon>Vaccinieae</taxon>
        <taxon>Vaccinium</taxon>
    </lineage>
</organism>
<protein>
    <submittedName>
        <fullName evidence="1">Uncharacterized protein</fullName>
    </submittedName>
</protein>
<keyword evidence="2" id="KW-1185">Reference proteome</keyword>
<evidence type="ECO:0000313" key="1">
    <source>
        <dbReference type="EMBL" id="KAH7833713.1"/>
    </source>
</evidence>
<comment type="caution">
    <text evidence="1">The sequence shown here is derived from an EMBL/GenBank/DDBJ whole genome shotgun (WGS) entry which is preliminary data.</text>
</comment>
<sequence length="156" mass="17724">MSLRFAELVKAPQINMLVVLGELNWEGVRLYSECDFELMSPHQEPEIRRVHLGVAILRIILALGTTGLWSFDFIDASNAIAMDMAIRNLIQLGVVLMKNDVLELTKDGLKLVRLDIEPWLGKIILECFEHCLGKEGLVQMPIAYFAEWAMKKISLK</sequence>
<dbReference type="EMBL" id="CM037152">
    <property type="protein sequence ID" value="KAH7833713.1"/>
    <property type="molecule type" value="Genomic_DNA"/>
</dbReference>